<dbReference type="EMBL" id="BLAY01000299">
    <property type="protein sequence ID" value="GET44161.1"/>
    <property type="molecule type" value="Genomic_DNA"/>
</dbReference>
<dbReference type="GO" id="GO:0003677">
    <property type="term" value="F:DNA binding"/>
    <property type="evidence" value="ECO:0007669"/>
    <property type="project" value="InterPro"/>
</dbReference>
<proteinExistence type="predicted"/>
<keyword evidence="4" id="KW-1185">Reference proteome</keyword>
<dbReference type="Gene3D" id="1.10.443.10">
    <property type="entry name" value="Intergrase catalytic core"/>
    <property type="match status" value="1"/>
</dbReference>
<reference evidence="3" key="1">
    <citation type="submission" date="2019-10" db="EMBL/GenBank/DDBJ databases">
        <title>Draft genome sequece of Microseira wollei NIES-4236.</title>
        <authorList>
            <person name="Yamaguchi H."/>
            <person name="Suzuki S."/>
            <person name="Kawachi M."/>
        </authorList>
    </citation>
    <scope>NUCLEOTIDE SEQUENCE</scope>
    <source>
        <strain evidence="3">NIES-4236</strain>
    </source>
</reference>
<dbReference type="SUPFAM" id="SSF56349">
    <property type="entry name" value="DNA breaking-rejoining enzymes"/>
    <property type="match status" value="1"/>
</dbReference>
<dbReference type="InterPro" id="IPR013762">
    <property type="entry name" value="Integrase-like_cat_sf"/>
</dbReference>
<sequence>MSVSKRETREFITFLAAGRKADTKRHRQTRQVPVHGELMLVLRDYAQCLNPDSSWLFPGRNPVKPVTAQAFDLNLRQTLSAAKLAHKGISSHSFRRTLITRLHEKGCDIRLIGGNHGAPRLKGITALR</sequence>
<dbReference type="InterPro" id="IPR011010">
    <property type="entry name" value="DNA_brk_join_enz"/>
</dbReference>
<evidence type="ECO:0000313" key="3">
    <source>
        <dbReference type="EMBL" id="GET44161.1"/>
    </source>
</evidence>
<accession>A0AAV3XR81</accession>
<keyword evidence="1" id="KW-0233">DNA recombination</keyword>
<comment type="caution">
    <text evidence="3">The sequence shown here is derived from an EMBL/GenBank/DDBJ whole genome shotgun (WGS) entry which is preliminary data.</text>
</comment>
<dbReference type="AlphaFoldDB" id="A0AAV3XR81"/>
<dbReference type="Pfam" id="PF00589">
    <property type="entry name" value="Phage_integrase"/>
    <property type="match status" value="1"/>
</dbReference>
<dbReference type="Proteomes" id="UP001050975">
    <property type="component" value="Unassembled WGS sequence"/>
</dbReference>
<organism evidence="3 4">
    <name type="scientific">Microseira wollei NIES-4236</name>
    <dbReference type="NCBI Taxonomy" id="2530354"/>
    <lineage>
        <taxon>Bacteria</taxon>
        <taxon>Bacillati</taxon>
        <taxon>Cyanobacteriota</taxon>
        <taxon>Cyanophyceae</taxon>
        <taxon>Oscillatoriophycideae</taxon>
        <taxon>Aerosakkonematales</taxon>
        <taxon>Aerosakkonemataceae</taxon>
        <taxon>Microseira</taxon>
    </lineage>
</organism>
<protein>
    <submittedName>
        <fullName evidence="3">Phage integrase family protein</fullName>
    </submittedName>
</protein>
<dbReference type="GO" id="GO:0006310">
    <property type="term" value="P:DNA recombination"/>
    <property type="evidence" value="ECO:0007669"/>
    <property type="project" value="UniProtKB-KW"/>
</dbReference>
<evidence type="ECO:0000313" key="4">
    <source>
        <dbReference type="Proteomes" id="UP001050975"/>
    </source>
</evidence>
<feature type="domain" description="Tyr recombinase" evidence="2">
    <location>
        <begin position="1"/>
        <end position="128"/>
    </location>
</feature>
<evidence type="ECO:0000256" key="1">
    <source>
        <dbReference type="ARBA" id="ARBA00023172"/>
    </source>
</evidence>
<dbReference type="GO" id="GO:0015074">
    <property type="term" value="P:DNA integration"/>
    <property type="evidence" value="ECO:0007669"/>
    <property type="project" value="InterPro"/>
</dbReference>
<gene>
    <name evidence="3" type="ORF">MiSe_89870</name>
</gene>
<name>A0AAV3XR81_9CYAN</name>
<dbReference type="PROSITE" id="PS51898">
    <property type="entry name" value="TYR_RECOMBINASE"/>
    <property type="match status" value="1"/>
</dbReference>
<evidence type="ECO:0000259" key="2">
    <source>
        <dbReference type="PROSITE" id="PS51898"/>
    </source>
</evidence>
<dbReference type="InterPro" id="IPR002104">
    <property type="entry name" value="Integrase_catalytic"/>
</dbReference>